<evidence type="ECO:0000256" key="2">
    <source>
        <dbReference type="ARBA" id="ARBA00022475"/>
    </source>
</evidence>
<sequence>MNQTTVKSPSQGVFALLAISFSGLPMGLAFLRPEWAGLAWMGVALLAFGLKFEVHKAWLISGVIIGSCISHWLGHPWYLESVVRWSSGLWPLWQVALLWSSSTLFAEVLPGNFLILLWICGPRKLKRIPLFVWLPLAWWLGEEAVFWSFNLCQHLLLYSQWQIQPVLRAVGFFGWVPALLLCLGLSAALGEALYLKHYKWGILPLLGGLLLFCLPPLPQHKDRLAGMGAVHLQSYFDLPNSAPSELDILVWPEVAFSRRPRLNEGLNQKILLPPPLPSQKTWHVVGYKTLGQLGPQNSVLVMNAQGQVWGMRSKQLLFPGWERPVLGVGAPHAQYFVPGKMQPLLAVPEKKLVPLLCLEAFDRRLAHEGVAAGGEVLTVSAIDYGMTQSELGYQQFVGIAVLLAVENRLPLVRSSLGGPAALIDANGEVLAMSHFGEKGILVYSPAR</sequence>
<dbReference type="GO" id="GO:0005886">
    <property type="term" value="C:plasma membrane"/>
    <property type="evidence" value="ECO:0007669"/>
    <property type="project" value="UniProtKB-SubCell"/>
</dbReference>
<proteinExistence type="predicted"/>
<keyword evidence="3" id="KW-0808">Transferase</keyword>
<dbReference type="InterPro" id="IPR036526">
    <property type="entry name" value="C-N_Hydrolase_sf"/>
</dbReference>
<feature type="transmembrane region" description="Helical" evidence="8">
    <location>
        <begin position="169"/>
        <end position="188"/>
    </location>
</feature>
<keyword evidence="5 8" id="KW-1133">Transmembrane helix</keyword>
<feature type="transmembrane region" description="Helical" evidence="8">
    <location>
        <begin position="57"/>
        <end position="78"/>
    </location>
</feature>
<dbReference type="PANTHER" id="PTHR38686:SF1">
    <property type="entry name" value="APOLIPOPROTEIN N-ACYLTRANSFERASE"/>
    <property type="match status" value="1"/>
</dbReference>
<dbReference type="GO" id="GO:0016410">
    <property type="term" value="F:N-acyltransferase activity"/>
    <property type="evidence" value="ECO:0007669"/>
    <property type="project" value="InterPro"/>
</dbReference>
<evidence type="ECO:0000313" key="10">
    <source>
        <dbReference type="EMBL" id="PIW19091.1"/>
    </source>
</evidence>
<evidence type="ECO:0000256" key="3">
    <source>
        <dbReference type="ARBA" id="ARBA00022679"/>
    </source>
</evidence>
<dbReference type="InterPro" id="IPR003010">
    <property type="entry name" value="C-N_Hydrolase"/>
</dbReference>
<feature type="transmembrane region" description="Helical" evidence="8">
    <location>
        <begin position="130"/>
        <end position="149"/>
    </location>
</feature>
<gene>
    <name evidence="10" type="ORF">COW36_02975</name>
</gene>
<dbReference type="PANTHER" id="PTHR38686">
    <property type="entry name" value="APOLIPOPROTEIN N-ACYLTRANSFERASE"/>
    <property type="match status" value="1"/>
</dbReference>
<keyword evidence="2" id="KW-1003">Cell membrane</keyword>
<evidence type="ECO:0000256" key="7">
    <source>
        <dbReference type="ARBA" id="ARBA00023315"/>
    </source>
</evidence>
<feature type="transmembrane region" description="Helical" evidence="8">
    <location>
        <begin position="35"/>
        <end position="50"/>
    </location>
</feature>
<evidence type="ECO:0000259" key="9">
    <source>
        <dbReference type="PROSITE" id="PS50263"/>
    </source>
</evidence>
<evidence type="ECO:0000313" key="11">
    <source>
        <dbReference type="Proteomes" id="UP000231019"/>
    </source>
</evidence>
<feature type="transmembrane region" description="Helical" evidence="8">
    <location>
        <begin position="200"/>
        <end position="217"/>
    </location>
</feature>
<evidence type="ECO:0000256" key="5">
    <source>
        <dbReference type="ARBA" id="ARBA00022989"/>
    </source>
</evidence>
<dbReference type="Proteomes" id="UP000231019">
    <property type="component" value="Unassembled WGS sequence"/>
</dbReference>
<dbReference type="PROSITE" id="PS50263">
    <property type="entry name" value="CN_HYDROLASE"/>
    <property type="match status" value="1"/>
</dbReference>
<evidence type="ECO:0000256" key="6">
    <source>
        <dbReference type="ARBA" id="ARBA00023136"/>
    </source>
</evidence>
<comment type="caution">
    <text evidence="10">The sequence shown here is derived from an EMBL/GenBank/DDBJ whole genome shotgun (WGS) entry which is preliminary data.</text>
</comment>
<keyword evidence="6 8" id="KW-0472">Membrane</keyword>
<comment type="subcellular location">
    <subcellularLocation>
        <location evidence="1">Cell membrane</location>
        <topology evidence="1">Multi-pass membrane protein</topology>
    </subcellularLocation>
</comment>
<accession>A0A2M7GAB8</accession>
<name>A0A2M7GAB8_9BACT</name>
<evidence type="ECO:0000256" key="4">
    <source>
        <dbReference type="ARBA" id="ARBA00022692"/>
    </source>
</evidence>
<dbReference type="AlphaFoldDB" id="A0A2M7GAB8"/>
<dbReference type="InterPro" id="IPR004563">
    <property type="entry name" value="Apolipo_AcylTrfase"/>
</dbReference>
<dbReference type="GO" id="GO:0042158">
    <property type="term" value="P:lipoprotein biosynthetic process"/>
    <property type="evidence" value="ECO:0007669"/>
    <property type="project" value="InterPro"/>
</dbReference>
<organism evidence="10 11">
    <name type="scientific">bacterium (Candidatus Blackallbacteria) CG17_big_fil_post_rev_8_21_14_2_50_48_46</name>
    <dbReference type="NCBI Taxonomy" id="2014261"/>
    <lineage>
        <taxon>Bacteria</taxon>
        <taxon>Candidatus Blackallbacteria</taxon>
    </lineage>
</organism>
<protein>
    <recommendedName>
        <fullName evidence="9">CN hydrolase domain-containing protein</fullName>
    </recommendedName>
</protein>
<dbReference type="Gene3D" id="3.60.110.10">
    <property type="entry name" value="Carbon-nitrogen hydrolase"/>
    <property type="match status" value="1"/>
</dbReference>
<dbReference type="SUPFAM" id="SSF56317">
    <property type="entry name" value="Carbon-nitrogen hydrolase"/>
    <property type="match status" value="1"/>
</dbReference>
<keyword evidence="4 8" id="KW-0812">Transmembrane</keyword>
<evidence type="ECO:0000256" key="1">
    <source>
        <dbReference type="ARBA" id="ARBA00004651"/>
    </source>
</evidence>
<feature type="transmembrane region" description="Helical" evidence="8">
    <location>
        <begin position="98"/>
        <end position="118"/>
    </location>
</feature>
<reference evidence="10 11" key="1">
    <citation type="submission" date="2017-09" db="EMBL/GenBank/DDBJ databases">
        <title>Depth-based differentiation of microbial function through sediment-hosted aquifers and enrichment of novel symbionts in the deep terrestrial subsurface.</title>
        <authorList>
            <person name="Probst A.J."/>
            <person name="Ladd B."/>
            <person name="Jarett J.K."/>
            <person name="Geller-Mcgrath D.E."/>
            <person name="Sieber C.M."/>
            <person name="Emerson J.B."/>
            <person name="Anantharaman K."/>
            <person name="Thomas B.C."/>
            <person name="Malmstrom R."/>
            <person name="Stieglmeier M."/>
            <person name="Klingl A."/>
            <person name="Woyke T."/>
            <person name="Ryan C.M."/>
            <person name="Banfield J.F."/>
        </authorList>
    </citation>
    <scope>NUCLEOTIDE SEQUENCE [LARGE SCALE GENOMIC DNA]</scope>
    <source>
        <strain evidence="10">CG17_big_fil_post_rev_8_21_14_2_50_48_46</strain>
    </source>
</reference>
<dbReference type="EMBL" id="PFFQ01000006">
    <property type="protein sequence ID" value="PIW19091.1"/>
    <property type="molecule type" value="Genomic_DNA"/>
</dbReference>
<feature type="domain" description="CN hydrolase" evidence="9">
    <location>
        <begin position="210"/>
        <end position="447"/>
    </location>
</feature>
<feature type="transmembrane region" description="Helical" evidence="8">
    <location>
        <begin position="12"/>
        <end position="29"/>
    </location>
</feature>
<keyword evidence="7" id="KW-0012">Acyltransferase</keyword>
<evidence type="ECO:0000256" key="8">
    <source>
        <dbReference type="SAM" id="Phobius"/>
    </source>
</evidence>